<feature type="compositionally biased region" description="Basic residues" evidence="1">
    <location>
        <begin position="168"/>
        <end position="179"/>
    </location>
</feature>
<feature type="compositionally biased region" description="Polar residues" evidence="1">
    <location>
        <begin position="98"/>
        <end position="122"/>
    </location>
</feature>
<proteinExistence type="predicted"/>
<feature type="compositionally biased region" description="Low complexity" evidence="1">
    <location>
        <begin position="131"/>
        <end position="167"/>
    </location>
</feature>
<feature type="compositionally biased region" description="Low complexity" evidence="1">
    <location>
        <begin position="180"/>
        <end position="195"/>
    </location>
</feature>
<dbReference type="EMBL" id="HBGD01002103">
    <property type="protein sequence ID" value="CAD9078520.1"/>
    <property type="molecule type" value="Transcribed_RNA"/>
</dbReference>
<organism evidence="2">
    <name type="scientific">Percolomonas cosmopolitus</name>
    <dbReference type="NCBI Taxonomy" id="63605"/>
    <lineage>
        <taxon>Eukaryota</taxon>
        <taxon>Discoba</taxon>
        <taxon>Heterolobosea</taxon>
        <taxon>Tetramitia</taxon>
        <taxon>Eutetramitia</taxon>
        <taxon>Percolomonadidae</taxon>
        <taxon>Percolomonas</taxon>
    </lineage>
</organism>
<feature type="compositionally biased region" description="Basic and acidic residues" evidence="1">
    <location>
        <begin position="316"/>
        <end position="332"/>
    </location>
</feature>
<name>A0A7S1KM88_9EUKA</name>
<feature type="region of interest" description="Disordered" evidence="1">
    <location>
        <begin position="316"/>
        <end position="402"/>
    </location>
</feature>
<feature type="compositionally biased region" description="Low complexity" evidence="1">
    <location>
        <begin position="383"/>
        <end position="399"/>
    </location>
</feature>
<evidence type="ECO:0000313" key="2">
    <source>
        <dbReference type="EMBL" id="CAD9078520.1"/>
    </source>
</evidence>
<evidence type="ECO:0000256" key="1">
    <source>
        <dbReference type="SAM" id="MobiDB-lite"/>
    </source>
</evidence>
<sequence>MPTKKSDSIRHTMARKWKFIDDSASKRLQRPNDRNYLGTSSKFHSKQKELMRIEQEILNQSEGINTLSDSLRWTGGIRKELNGQWEMPEEVQLDSQEESNLLQSSNATSPSHQITITDSSPSPFKRNHFAPSQPSQLTTTYSPTTSPSVSKPGSTLTPGSPGAAPHSPKSKSSARRRRGGSSIASKKSSKSPASPLQQIVDPFDDAPRLEFTGLKDLGGEFDDDTALFIAPPAPTKVVAIPKFKTLHPLSQIEECVDFPVELRIENYEEDATFAKYRKRLTEDFDSKVHTKKKERLRRIDGYGTWYVPPTKWNEHMKTMREKQRAARERRGEDDSDEYASGESRSPTAHGAALDASGPGSNTQSATNNGIPLNTTAVIATETSQYSSSSQNRKSASASSPVHVELPPTIQVVKSHLPPLDEDKQQQLEKLHSSRRFKEYLIKTHSSIPEWLSKVSVSEAIVEEARLGPLDNTAIPQALRRVNYSTPGNEQYPASLGKIQKKKGSHSITGMENGVAEYSGVTIQGPSGGIKKETPMQRNKNDLRYISQFMKRINNAENMGSNSGKSTKRRRPHHDPLLPELNPLEEQHPDPDSRPRRSIPLSTIIRLTTERRKKVEEERMKSLDQTTLQFSS</sequence>
<feature type="compositionally biased region" description="Polar residues" evidence="1">
    <location>
        <begin position="358"/>
        <end position="382"/>
    </location>
</feature>
<feature type="region of interest" description="Disordered" evidence="1">
    <location>
        <begin position="555"/>
        <end position="631"/>
    </location>
</feature>
<protein>
    <submittedName>
        <fullName evidence="2">Uncharacterized protein</fullName>
    </submittedName>
</protein>
<feature type="compositionally biased region" description="Basic and acidic residues" evidence="1">
    <location>
        <begin position="607"/>
        <end position="621"/>
    </location>
</feature>
<feature type="compositionally biased region" description="Polar residues" evidence="1">
    <location>
        <begin position="555"/>
        <end position="564"/>
    </location>
</feature>
<feature type="compositionally biased region" description="Basic and acidic residues" evidence="1">
    <location>
        <begin position="584"/>
        <end position="594"/>
    </location>
</feature>
<accession>A0A7S1KM88</accession>
<feature type="compositionally biased region" description="Polar residues" evidence="1">
    <location>
        <begin position="622"/>
        <end position="631"/>
    </location>
</feature>
<reference evidence="2" key="1">
    <citation type="submission" date="2021-01" db="EMBL/GenBank/DDBJ databases">
        <authorList>
            <person name="Corre E."/>
            <person name="Pelletier E."/>
            <person name="Niang G."/>
            <person name="Scheremetjew M."/>
            <person name="Finn R."/>
            <person name="Kale V."/>
            <person name="Holt S."/>
            <person name="Cochrane G."/>
            <person name="Meng A."/>
            <person name="Brown T."/>
            <person name="Cohen L."/>
        </authorList>
    </citation>
    <scope>NUCLEOTIDE SEQUENCE</scope>
    <source>
        <strain evidence="2">WS</strain>
    </source>
</reference>
<gene>
    <name evidence="2" type="ORF">PCOS0759_LOCUS1752</name>
</gene>
<feature type="region of interest" description="Disordered" evidence="1">
    <location>
        <begin position="93"/>
        <end position="200"/>
    </location>
</feature>
<dbReference type="AlphaFoldDB" id="A0A7S1KM88"/>